<dbReference type="STRING" id="1401.BK123_07750"/>
<reference evidence="1 2" key="1">
    <citation type="submission" date="2016-11" db="EMBL/GenBank/DDBJ databases">
        <title>Paenibacillus species isolates.</title>
        <authorList>
            <person name="Beno S.M."/>
        </authorList>
    </citation>
    <scope>NUCLEOTIDE SEQUENCE [LARGE SCALE GENOMIC DNA]</scope>
    <source>
        <strain evidence="1 2">FSL F4-0100</strain>
    </source>
</reference>
<dbReference type="Proteomes" id="UP000187074">
    <property type="component" value="Unassembled WGS sequence"/>
</dbReference>
<evidence type="ECO:0000313" key="2">
    <source>
        <dbReference type="Proteomes" id="UP000187074"/>
    </source>
</evidence>
<gene>
    <name evidence="1" type="ORF">BK123_07750</name>
</gene>
<organism evidence="1 2">
    <name type="scientific">Paenibacillus lautus</name>
    <name type="common">Bacillus lautus</name>
    <dbReference type="NCBI Taxonomy" id="1401"/>
    <lineage>
        <taxon>Bacteria</taxon>
        <taxon>Bacillati</taxon>
        <taxon>Bacillota</taxon>
        <taxon>Bacilli</taxon>
        <taxon>Bacillales</taxon>
        <taxon>Paenibacillaceae</taxon>
        <taxon>Paenibacillus</taxon>
    </lineage>
</organism>
<sequence length="190" mass="22131">MSENKRDYRDGSLFSLEKVIMSSVKDRVNYQKRLDDFTGRQSALIGKKSEVRYCWKCNGTEILYQEEELPLITKNKRFKSAKLITAICSKCGEKYYNRKETKQLEEIDKIINSYSCEGNNAVVHSVSYCEVCESDNIDNVELEVYLLSKDSKIITVTIQEDYCTRCSAVYYADEGDQMAMEHLKYFFLTQ</sequence>
<dbReference type="OrthoDB" id="2633179at2"/>
<dbReference type="RefSeq" id="WP_076321796.1">
    <property type="nucleotide sequence ID" value="NZ_MRTF01000002.1"/>
</dbReference>
<proteinExistence type="predicted"/>
<comment type="caution">
    <text evidence="1">The sequence shown here is derived from an EMBL/GenBank/DDBJ whole genome shotgun (WGS) entry which is preliminary data.</text>
</comment>
<name>A0A1R1B675_PAELA</name>
<dbReference type="EMBL" id="MRTF01000002">
    <property type="protein sequence ID" value="OME94976.1"/>
    <property type="molecule type" value="Genomic_DNA"/>
</dbReference>
<protein>
    <submittedName>
        <fullName evidence="1">Uncharacterized protein</fullName>
    </submittedName>
</protein>
<evidence type="ECO:0000313" key="1">
    <source>
        <dbReference type="EMBL" id="OME94976.1"/>
    </source>
</evidence>
<dbReference type="AlphaFoldDB" id="A0A1R1B675"/>
<accession>A0A1R1B675</accession>
<dbReference type="Gene3D" id="3.10.20.860">
    <property type="match status" value="1"/>
</dbReference>